<sequence>MKIFSKLSLFALIACFSLSLNGQGIEFFHGSWEEALAKSEAEGKLIFVDAYASWCGPCKKMAANVFPLKEVGDYFNANFINMKFDMEKAESTEFREKHSVRAFPTLFFINGKNEVVHQVVGGKQAQGLISAGGAAMAKMDDLPALGERWESGDRDSKLAFTYIRALVRRGEPHMKVANDYLRTQKDLTSEDNLNILLIAATTADSRIFDLMMQNKAGIIAQSGQSAFDQQVRTAVNATKDRAIEFKDESLLKTAVKKLSSVDPTAGKQLALQGAYELAAKGTDSKAFYKATSKYLDKAVGDDINKLTDVYKVVSTSRFIHEQKILDLAVDAGSRAAAGDPTGGFQKYYRLADFLFKQGREEQALSFARLAKEALDPKQANYIRAVDGLIKRIEEAR</sequence>
<dbReference type="SUPFAM" id="SSF52833">
    <property type="entry name" value="Thioredoxin-like"/>
    <property type="match status" value="1"/>
</dbReference>
<dbReference type="STRING" id="478744.SAMN05444359_10621"/>
<dbReference type="GO" id="GO:0015035">
    <property type="term" value="F:protein-disulfide reductase activity"/>
    <property type="evidence" value="ECO:0007669"/>
    <property type="project" value="TreeGrafter"/>
</dbReference>
<evidence type="ECO:0000313" key="4">
    <source>
        <dbReference type="Proteomes" id="UP000199021"/>
    </source>
</evidence>
<dbReference type="GO" id="GO:0045454">
    <property type="term" value="P:cell redox homeostasis"/>
    <property type="evidence" value="ECO:0007669"/>
    <property type="project" value="TreeGrafter"/>
</dbReference>
<dbReference type="PANTHER" id="PTHR32234">
    <property type="entry name" value="THIOL:DISULFIDE INTERCHANGE PROTEIN DSBD"/>
    <property type="match status" value="1"/>
</dbReference>
<feature type="signal peptide" evidence="1">
    <location>
        <begin position="1"/>
        <end position="22"/>
    </location>
</feature>
<feature type="chain" id="PRO_5011726553" evidence="1">
    <location>
        <begin position="23"/>
        <end position="396"/>
    </location>
</feature>
<dbReference type="InterPro" id="IPR036249">
    <property type="entry name" value="Thioredoxin-like_sf"/>
</dbReference>
<evidence type="ECO:0000313" key="3">
    <source>
        <dbReference type="EMBL" id="SEQ13312.1"/>
    </source>
</evidence>
<dbReference type="InterPro" id="IPR013766">
    <property type="entry name" value="Thioredoxin_domain"/>
</dbReference>
<dbReference type="InParanoid" id="A0A1H9DIH3"/>
<organism evidence="3 4">
    <name type="scientific">Neolewinella agarilytica</name>
    <dbReference type="NCBI Taxonomy" id="478744"/>
    <lineage>
        <taxon>Bacteria</taxon>
        <taxon>Pseudomonadati</taxon>
        <taxon>Bacteroidota</taxon>
        <taxon>Saprospiria</taxon>
        <taxon>Saprospirales</taxon>
        <taxon>Lewinellaceae</taxon>
        <taxon>Neolewinella</taxon>
    </lineage>
</organism>
<evidence type="ECO:0000256" key="1">
    <source>
        <dbReference type="SAM" id="SignalP"/>
    </source>
</evidence>
<keyword evidence="4" id="KW-1185">Reference proteome</keyword>
<keyword evidence="1" id="KW-0732">Signal</keyword>
<dbReference type="AlphaFoldDB" id="A0A1H9DIH3"/>
<evidence type="ECO:0000259" key="2">
    <source>
        <dbReference type="PROSITE" id="PS51352"/>
    </source>
</evidence>
<dbReference type="RefSeq" id="WP_175489271.1">
    <property type="nucleotide sequence ID" value="NZ_FOFB01000006.1"/>
</dbReference>
<dbReference type="PROSITE" id="PS51352">
    <property type="entry name" value="THIOREDOXIN_2"/>
    <property type="match status" value="1"/>
</dbReference>
<name>A0A1H9DIH3_9BACT</name>
<feature type="domain" description="Thioredoxin" evidence="2">
    <location>
        <begin position="1"/>
        <end position="137"/>
    </location>
</feature>
<gene>
    <name evidence="3" type="ORF">SAMN05444359_10621</name>
</gene>
<reference evidence="4" key="1">
    <citation type="submission" date="2016-10" db="EMBL/GenBank/DDBJ databases">
        <authorList>
            <person name="Varghese N."/>
            <person name="Submissions S."/>
        </authorList>
    </citation>
    <scope>NUCLEOTIDE SEQUENCE [LARGE SCALE GENOMIC DNA]</scope>
    <source>
        <strain evidence="4">DSM 24740</strain>
    </source>
</reference>
<accession>A0A1H9DIH3</accession>
<dbReference type="Proteomes" id="UP000199021">
    <property type="component" value="Unassembled WGS sequence"/>
</dbReference>
<dbReference type="EMBL" id="FOFB01000006">
    <property type="protein sequence ID" value="SEQ13312.1"/>
    <property type="molecule type" value="Genomic_DNA"/>
</dbReference>
<dbReference type="PANTHER" id="PTHR32234:SF0">
    <property type="entry name" value="THIOL:DISULFIDE INTERCHANGE PROTEIN DSBD"/>
    <property type="match status" value="1"/>
</dbReference>
<proteinExistence type="predicted"/>
<dbReference type="Gene3D" id="3.40.30.10">
    <property type="entry name" value="Glutaredoxin"/>
    <property type="match status" value="1"/>
</dbReference>
<protein>
    <submittedName>
        <fullName evidence="3">Thioredoxin</fullName>
    </submittedName>
</protein>
<dbReference type="Pfam" id="PF00085">
    <property type="entry name" value="Thioredoxin"/>
    <property type="match status" value="1"/>
</dbReference>